<evidence type="ECO:0000259" key="5">
    <source>
        <dbReference type="SMART" id="SM00919"/>
    </source>
</evidence>
<organism evidence="7 8">
    <name type="scientific">Drosophila busckii</name>
    <name type="common">Fruit fly</name>
    <dbReference type="NCBI Taxonomy" id="30019"/>
    <lineage>
        <taxon>Eukaryota</taxon>
        <taxon>Metazoa</taxon>
        <taxon>Ecdysozoa</taxon>
        <taxon>Arthropoda</taxon>
        <taxon>Hexapoda</taxon>
        <taxon>Insecta</taxon>
        <taxon>Pterygota</taxon>
        <taxon>Neoptera</taxon>
        <taxon>Endopterygota</taxon>
        <taxon>Diptera</taxon>
        <taxon>Brachycera</taxon>
        <taxon>Muscomorpha</taxon>
        <taxon>Ephydroidea</taxon>
        <taxon>Drosophilidae</taxon>
        <taxon>Drosophila</taxon>
    </lineage>
</organism>
<dbReference type="InterPro" id="IPR001891">
    <property type="entry name" value="Malic_OxRdtase"/>
</dbReference>
<dbReference type="SMART" id="SM00919">
    <property type="entry name" value="Malic_M"/>
    <property type="match status" value="1"/>
</dbReference>
<dbReference type="InterPro" id="IPR037062">
    <property type="entry name" value="Malic_N_dom_sf"/>
</dbReference>
<keyword evidence="4" id="KW-0479">Metal-binding</keyword>
<dbReference type="Proteomes" id="UP000494163">
    <property type="component" value="Chromosome 2R"/>
</dbReference>
<feature type="non-terminal residue" evidence="7">
    <location>
        <position position="575"/>
    </location>
</feature>
<dbReference type="GO" id="GO:0004473">
    <property type="term" value="F:malate dehydrogenase (decarboxylating) (NADP+) activity"/>
    <property type="evidence" value="ECO:0007669"/>
    <property type="project" value="TreeGrafter"/>
</dbReference>
<feature type="active site" description="Proton acceptor" evidence="2">
    <location>
        <position position="189"/>
    </location>
</feature>
<feature type="binding site" evidence="3">
    <location>
        <position position="468"/>
    </location>
    <ligand>
        <name>(S)-malate</name>
        <dbReference type="ChEBI" id="CHEBI:15589"/>
    </ligand>
</feature>
<gene>
    <name evidence="7" type="ORF">Dbus_chr2Rg1265</name>
</gene>
<dbReference type="OrthoDB" id="5365701at2759"/>
<dbReference type="PANTHER" id="PTHR23406:SF90">
    <property type="entry name" value="MALIC ENZYME-RELATED"/>
    <property type="match status" value="1"/>
</dbReference>
<feature type="domain" description="Malic enzyme NAD-binding" evidence="5">
    <location>
        <begin position="286"/>
        <end position="537"/>
    </location>
</feature>
<evidence type="ECO:0000256" key="2">
    <source>
        <dbReference type="PIRSR" id="PIRSR000106-1"/>
    </source>
</evidence>
<keyword evidence="8" id="KW-1185">Reference proteome</keyword>
<comment type="cofactor">
    <cofactor evidence="4">
        <name>Mg(2+)</name>
        <dbReference type="ChEBI" id="CHEBI:18420"/>
    </cofactor>
    <cofactor evidence="4">
        <name>Mn(2+)</name>
        <dbReference type="ChEBI" id="CHEBI:29035"/>
    </cofactor>
    <text evidence="4">Divalent metal cations. Prefers magnesium or manganese.</text>
</comment>
<dbReference type="SUPFAM" id="SSF53223">
    <property type="entry name" value="Aminoacid dehydrogenase-like, N-terminal domain"/>
    <property type="match status" value="1"/>
</dbReference>
<dbReference type="Gene3D" id="3.40.50.720">
    <property type="entry name" value="NAD(P)-binding Rossmann-like Domain"/>
    <property type="match status" value="1"/>
</dbReference>
<dbReference type="InterPro" id="IPR036291">
    <property type="entry name" value="NAD(P)-bd_dom_sf"/>
</dbReference>
<dbReference type="SMR" id="A0A0M5IZJ4"/>
<reference evidence="7 8" key="1">
    <citation type="submission" date="2015-08" db="EMBL/GenBank/DDBJ databases">
        <title>Ancestral chromatin configuration constrains chromatin evolution on differentiating sex chromosomes in Drosophila.</title>
        <authorList>
            <person name="Zhou Q."/>
            <person name="Bachtrog D."/>
        </authorList>
    </citation>
    <scope>NUCLEOTIDE SEQUENCE [LARGE SCALE GENOMIC DNA]</scope>
    <source>
        <tissue evidence="7">Whole larvae</tissue>
    </source>
</reference>
<dbReference type="Pfam" id="PF03949">
    <property type="entry name" value="Malic_M"/>
    <property type="match status" value="1"/>
</dbReference>
<name>A0A0M5IZJ4_DROBS</name>
<evidence type="ECO:0000256" key="4">
    <source>
        <dbReference type="PIRSR" id="PIRSR000106-3"/>
    </source>
</evidence>
<dbReference type="Pfam" id="PF00390">
    <property type="entry name" value="malic"/>
    <property type="match status" value="1"/>
</dbReference>
<dbReference type="InterPro" id="IPR046346">
    <property type="entry name" value="Aminoacid_DH-like_N_sf"/>
</dbReference>
<dbReference type="InterPro" id="IPR012301">
    <property type="entry name" value="Malic_N_dom"/>
</dbReference>
<dbReference type="NCBIfam" id="NF010052">
    <property type="entry name" value="PRK13529.1"/>
    <property type="match status" value="1"/>
</dbReference>
<dbReference type="EMBL" id="CP012524">
    <property type="protein sequence ID" value="ALC41686.1"/>
    <property type="molecule type" value="Genomic_DNA"/>
</dbReference>
<comment type="similarity">
    <text evidence="1">Belongs to the malic enzymes family.</text>
</comment>
<feature type="binding site" evidence="4">
    <location>
        <position position="262"/>
    </location>
    <ligand>
        <name>a divalent metal cation</name>
        <dbReference type="ChEBI" id="CHEBI:60240"/>
    </ligand>
</feature>
<dbReference type="InterPro" id="IPR012302">
    <property type="entry name" value="Malic_NAD-bd"/>
</dbReference>
<dbReference type="Gene3D" id="3.40.50.10380">
    <property type="entry name" value="Malic enzyme, N-terminal domain"/>
    <property type="match status" value="1"/>
</dbReference>
<evidence type="ECO:0000256" key="1">
    <source>
        <dbReference type="ARBA" id="ARBA00008785"/>
    </source>
</evidence>
<proteinExistence type="inferred from homology"/>
<feature type="binding site" evidence="4">
    <location>
        <position position="261"/>
    </location>
    <ligand>
        <name>a divalent metal cation</name>
        <dbReference type="ChEBI" id="CHEBI:60240"/>
    </ligand>
</feature>
<accession>A0A0M5IZJ4</accession>
<dbReference type="PANTHER" id="PTHR23406">
    <property type="entry name" value="MALIC ENZYME-RELATED"/>
    <property type="match status" value="1"/>
</dbReference>
<feature type="binding site" evidence="3">
    <location>
        <position position="171"/>
    </location>
    <ligand>
        <name>(S)-malate</name>
        <dbReference type="ChEBI" id="CHEBI:15589"/>
    </ligand>
</feature>
<evidence type="ECO:0000313" key="8">
    <source>
        <dbReference type="Proteomes" id="UP000494163"/>
    </source>
</evidence>
<dbReference type="AlphaFoldDB" id="A0A0M5IZJ4"/>
<evidence type="ECO:0000259" key="6">
    <source>
        <dbReference type="SMART" id="SM01274"/>
    </source>
</evidence>
<evidence type="ECO:0000313" key="7">
    <source>
        <dbReference type="EMBL" id="ALC41686.1"/>
    </source>
</evidence>
<dbReference type="GO" id="GO:0005739">
    <property type="term" value="C:mitochondrion"/>
    <property type="evidence" value="ECO:0007669"/>
    <property type="project" value="TreeGrafter"/>
</dbReference>
<dbReference type="PRINTS" id="PR00072">
    <property type="entry name" value="MALOXRDTASE"/>
</dbReference>
<feature type="binding site" evidence="3">
    <location>
        <position position="424"/>
    </location>
    <ligand>
        <name>(S)-malate</name>
        <dbReference type="ChEBI" id="CHEBI:15589"/>
    </ligand>
</feature>
<sequence length="575" mass="63448">MKIVRNQKLRAVGKLAQLLSSRHYCNVIRPDLNIILSGSNNKGLGFTMDERQSLGVYGYWASSVRTMEAQLNAVLTSFRARADPIAKFMYLMSLRNRHERLYYRFVRDHTKEVLPIIYTPTVGRAIQMFSMIYRAPMGMFISSFDRGHIAKILQNWRSDDVRAVCVTDGGRVLGLGDMGANGLGITLGKLALYTGLAGVPPSLLLPIALDVGTDNTTLLNDPMYVGTRMKRIRGEPYEQLVDEFMCAVVENFGNDTFIHFEDFATPNALKFLKKYQHSFCCFNDDIQGTGATVLAGMLNVERLLKVKLQQLVILFAGAGSAVRGILAMLLTELRRRGLTEAEATSNIYIFEKDGLLSSDSQLDADICIYAKDVQPKITTLHQAVQQLKPGILVGATGARGLFSAQVLSEMGAHHERPAIFALSNPTEMSECTAEQAYEHTGGRAIYSSGSPFPPVQFEGKRLVPGQANNCLVFPGIALGAICMRARHMPSEIYSVAAHRLAKHTPDKSLASGNMYPSLNAANEVSLGIALDVAKYLIENDLSNVYPAPVDLEAYLQQYLYTLDYGPSLPEKWKVP</sequence>
<dbReference type="GO" id="GO:0046872">
    <property type="term" value="F:metal ion binding"/>
    <property type="evidence" value="ECO:0007669"/>
    <property type="project" value="UniProtKB-KW"/>
</dbReference>
<dbReference type="STRING" id="30019.A0A0M5IZJ4"/>
<dbReference type="GO" id="GO:0051287">
    <property type="term" value="F:NAD binding"/>
    <property type="evidence" value="ECO:0007669"/>
    <property type="project" value="InterPro"/>
</dbReference>
<dbReference type="GO" id="GO:0006108">
    <property type="term" value="P:malate metabolic process"/>
    <property type="evidence" value="ECO:0007669"/>
    <property type="project" value="TreeGrafter"/>
</dbReference>
<dbReference type="OMA" id="HHEDFAT"/>
<dbReference type="PIRSF" id="PIRSF000106">
    <property type="entry name" value="ME"/>
    <property type="match status" value="1"/>
</dbReference>
<protein>
    <submittedName>
        <fullName evidence="7">Menl-2</fullName>
    </submittedName>
</protein>
<feature type="active site" description="Proton donor" evidence="2">
    <location>
        <position position="118"/>
    </location>
</feature>
<evidence type="ECO:0000256" key="3">
    <source>
        <dbReference type="PIRSR" id="PIRSR000106-2"/>
    </source>
</evidence>
<feature type="domain" description="Malic enzyme N-terminal" evidence="6">
    <location>
        <begin position="95"/>
        <end position="276"/>
    </location>
</feature>
<feature type="binding site" evidence="4">
    <location>
        <position position="285"/>
    </location>
    <ligand>
        <name>a divalent metal cation</name>
        <dbReference type="ChEBI" id="CHEBI:60240"/>
    </ligand>
</feature>
<dbReference type="SMART" id="SM01274">
    <property type="entry name" value="malic"/>
    <property type="match status" value="1"/>
</dbReference>
<dbReference type="SUPFAM" id="SSF51735">
    <property type="entry name" value="NAD(P)-binding Rossmann-fold domains"/>
    <property type="match status" value="1"/>
</dbReference>